<dbReference type="VGNC" id="VGNC:93077">
    <property type="gene designation" value="SLC35E1"/>
</dbReference>
<protein>
    <submittedName>
        <fullName evidence="7">Solute carrier family 35 member E1</fullName>
    </submittedName>
</protein>
<reference evidence="7" key="4">
    <citation type="submission" date="2025-09" db="UniProtKB">
        <authorList>
            <consortium name="Ensembl"/>
        </authorList>
    </citation>
    <scope>IDENTIFICATION</scope>
</reference>
<sequence>MPIWVVLLSRIIMKEKQSTKVYLSLIPIISGVLLATVTELSFDMWGLVSALAATLCFSLQNIFSKKVLRDSRIHHLRLLNILGCHAVFFMIPTWVLVDLSAFLVSSDLVSWPWSRVVKPSFLTGGLKEGALRNQQVQRRPWRGGTWGK</sequence>
<dbReference type="GeneTree" id="ENSGT00940000159007"/>
<comment type="subcellular location">
    <subcellularLocation>
        <location evidence="1">Membrane</location>
        <topology evidence="1">Multi-pass membrane protein</topology>
    </subcellularLocation>
</comment>
<evidence type="ECO:0000256" key="3">
    <source>
        <dbReference type="ARBA" id="ARBA00022989"/>
    </source>
</evidence>
<evidence type="ECO:0000256" key="1">
    <source>
        <dbReference type="ARBA" id="ARBA00004141"/>
    </source>
</evidence>
<dbReference type="InterPro" id="IPR004853">
    <property type="entry name" value="Sugar_P_trans_dom"/>
</dbReference>
<feature type="transmembrane region" description="Helical" evidence="5">
    <location>
        <begin position="76"/>
        <end position="97"/>
    </location>
</feature>
<dbReference type="ExpressionAtlas" id="A0A5G2QXZ9">
    <property type="expression patterns" value="baseline and differential"/>
</dbReference>
<dbReference type="Pfam" id="PF03151">
    <property type="entry name" value="TPT"/>
    <property type="match status" value="1"/>
</dbReference>
<evidence type="ECO:0000313" key="9">
    <source>
        <dbReference type="VGNC" id="VGNC:93077"/>
    </source>
</evidence>
<keyword evidence="2 5" id="KW-0812">Transmembrane</keyword>
<evidence type="ECO:0000313" key="8">
    <source>
        <dbReference type="Proteomes" id="UP000008227"/>
    </source>
</evidence>
<feature type="transmembrane region" description="Helical" evidence="5">
    <location>
        <begin position="21"/>
        <end position="38"/>
    </location>
</feature>
<dbReference type="Bgee" id="ENSSSCG00000013861">
    <property type="expression patterns" value="Expressed in occipital cortex and 45 other cell types or tissues"/>
</dbReference>
<dbReference type="PANTHER" id="PTHR11132">
    <property type="entry name" value="SOLUTE CARRIER FAMILY 35"/>
    <property type="match status" value="1"/>
</dbReference>
<reference evidence="8" key="1">
    <citation type="submission" date="2009-11" db="EMBL/GenBank/DDBJ databases">
        <authorList>
            <consortium name="Porcine genome sequencing project"/>
        </authorList>
    </citation>
    <scope>NUCLEOTIDE SEQUENCE [LARGE SCALE GENOMIC DNA]</scope>
    <source>
        <strain evidence="8">Duroc</strain>
    </source>
</reference>
<feature type="domain" description="Sugar phosphate transporter" evidence="6">
    <location>
        <begin position="1"/>
        <end position="102"/>
    </location>
</feature>
<dbReference type="Proteomes" id="UP000008227">
    <property type="component" value="Chromosome 2"/>
</dbReference>
<dbReference type="AlphaFoldDB" id="A0A5G2QXZ9"/>
<evidence type="ECO:0000256" key="4">
    <source>
        <dbReference type="ARBA" id="ARBA00023136"/>
    </source>
</evidence>
<gene>
    <name evidence="7 9" type="primary">SLC35E1</name>
</gene>
<dbReference type="Ensembl" id="ENSSSCT00000082963.1">
    <property type="protein sequence ID" value="ENSSSCP00000063083.1"/>
    <property type="gene ID" value="ENSSSCG00000013861.5"/>
</dbReference>
<dbReference type="GO" id="GO:0016020">
    <property type="term" value="C:membrane"/>
    <property type="evidence" value="ECO:0007669"/>
    <property type="project" value="UniProtKB-SubCell"/>
</dbReference>
<evidence type="ECO:0000256" key="5">
    <source>
        <dbReference type="SAM" id="Phobius"/>
    </source>
</evidence>
<keyword evidence="3 5" id="KW-1133">Transmembrane helix</keyword>
<evidence type="ECO:0000313" key="7">
    <source>
        <dbReference type="Ensembl" id="ENSSSCP00000063083.1"/>
    </source>
</evidence>
<proteinExistence type="predicted"/>
<name>A0A5G2QXZ9_PIG</name>
<evidence type="ECO:0000259" key="6">
    <source>
        <dbReference type="Pfam" id="PF03151"/>
    </source>
</evidence>
<reference evidence="7" key="3">
    <citation type="submission" date="2025-08" db="UniProtKB">
        <authorList>
            <consortium name="Ensembl"/>
        </authorList>
    </citation>
    <scope>IDENTIFICATION</scope>
</reference>
<organism evidence="7 8">
    <name type="scientific">Sus scrofa</name>
    <name type="common">Pig</name>
    <dbReference type="NCBI Taxonomy" id="9823"/>
    <lineage>
        <taxon>Eukaryota</taxon>
        <taxon>Metazoa</taxon>
        <taxon>Chordata</taxon>
        <taxon>Craniata</taxon>
        <taxon>Vertebrata</taxon>
        <taxon>Euteleostomi</taxon>
        <taxon>Mammalia</taxon>
        <taxon>Eutheria</taxon>
        <taxon>Laurasiatheria</taxon>
        <taxon>Artiodactyla</taxon>
        <taxon>Suina</taxon>
        <taxon>Suidae</taxon>
        <taxon>Sus</taxon>
    </lineage>
</organism>
<dbReference type="InterPro" id="IPR050186">
    <property type="entry name" value="TPT_transporter"/>
</dbReference>
<evidence type="ECO:0000256" key="2">
    <source>
        <dbReference type="ARBA" id="ARBA00022692"/>
    </source>
</evidence>
<feature type="transmembrane region" description="Helical" evidence="5">
    <location>
        <begin position="44"/>
        <end position="64"/>
    </location>
</feature>
<reference evidence="7" key="2">
    <citation type="journal article" date="2020" name="Gigascience">
        <title>An improved pig reference genome sequence to enable pig genetics and genomics research.</title>
        <authorList>
            <person name="Warr A."/>
            <person name="Affara N."/>
            <person name="Aken B."/>
            <person name="Beiki H."/>
            <person name="Bickhart D.M."/>
            <person name="Billis K."/>
            <person name="Chow W."/>
            <person name="Eory L."/>
            <person name="Finlayson H.A."/>
            <person name="Flicek P."/>
            <person name="Giron C.G."/>
            <person name="Griffin D.K."/>
            <person name="Hall R."/>
            <person name="Hannum G."/>
            <person name="Hourlier T."/>
            <person name="Howe K."/>
            <person name="Hume D.A."/>
            <person name="Izuogu O."/>
            <person name="Kim K."/>
            <person name="Koren S."/>
            <person name="Liu H."/>
            <person name="Manchanda N."/>
            <person name="Martin F.J."/>
            <person name="Nonneman D.J."/>
            <person name="O'Connor R.E."/>
            <person name="Phillippy A.M."/>
            <person name="Rohrer G.A."/>
            <person name="Rosen B.D."/>
            <person name="Rund L.A."/>
            <person name="Sargent C.A."/>
            <person name="Schook L.B."/>
            <person name="Schroeder S.G."/>
            <person name="Schwartz A.S."/>
            <person name="Skinner B.M."/>
            <person name="Talbot R."/>
            <person name="Tseng E."/>
            <person name="Tuggle C.K."/>
            <person name="Watson M."/>
            <person name="Smith T.P.L."/>
            <person name="Archibald A.L."/>
        </authorList>
    </citation>
    <scope>NUCLEOTIDE SEQUENCE [LARGE SCALE GENOMIC DNA]</scope>
    <source>
        <strain evidence="7">Duroc</strain>
    </source>
</reference>
<keyword evidence="4 5" id="KW-0472">Membrane</keyword>
<accession>A0A5G2QXZ9</accession>
<keyword evidence="8" id="KW-1185">Reference proteome</keyword>